<evidence type="ECO:0000256" key="5">
    <source>
        <dbReference type="ARBA" id="ARBA00022695"/>
    </source>
</evidence>
<evidence type="ECO:0000256" key="10">
    <source>
        <dbReference type="ARBA" id="ARBA00022932"/>
    </source>
</evidence>
<protein>
    <recommendedName>
        <fullName evidence="15">DNA polymerase II small subunit</fullName>
        <shortName evidence="15">Pol II</shortName>
        <ecNumber evidence="15">2.7.7.7</ecNumber>
    </recommendedName>
    <alternativeName>
        <fullName evidence="15">Exodeoxyribonuclease small subunit</fullName>
        <ecNumber evidence="15">3.1.11.1</ecNumber>
    </alternativeName>
</protein>
<dbReference type="GO" id="GO:0006308">
    <property type="term" value="P:DNA catabolic process"/>
    <property type="evidence" value="ECO:0007669"/>
    <property type="project" value="UniProtKB-UniRule"/>
</dbReference>
<comment type="catalytic activity">
    <reaction evidence="1 15">
        <text>Exonucleolytic cleavage in the 3'- to 5'-direction to yield nucleoside 5'-phosphates.</text>
        <dbReference type="EC" id="3.1.11.1"/>
    </reaction>
</comment>
<keyword evidence="7 15" id="KW-0540">Nuclease</keyword>
<keyword evidence="6 15" id="KW-0235">DNA replication</keyword>
<evidence type="ECO:0000256" key="7">
    <source>
        <dbReference type="ARBA" id="ARBA00022722"/>
    </source>
</evidence>
<feature type="compositionally biased region" description="Basic and acidic residues" evidence="16">
    <location>
        <begin position="84"/>
        <end position="94"/>
    </location>
</feature>
<dbReference type="NCBIfam" id="NF003118">
    <property type="entry name" value="PRK04036.1-3"/>
    <property type="match status" value="1"/>
</dbReference>
<evidence type="ECO:0000256" key="4">
    <source>
        <dbReference type="ARBA" id="ARBA00022679"/>
    </source>
</evidence>
<accession>A0A832T7Z7</accession>
<keyword evidence="9 15" id="KW-0269">Exonuclease</keyword>
<evidence type="ECO:0000256" key="3">
    <source>
        <dbReference type="ARBA" id="ARBA00011315"/>
    </source>
</evidence>
<dbReference type="AlphaFoldDB" id="A0A832T7Z7"/>
<dbReference type="Proteomes" id="UP000619545">
    <property type="component" value="Unassembled WGS sequence"/>
</dbReference>
<evidence type="ECO:0000256" key="8">
    <source>
        <dbReference type="ARBA" id="ARBA00022801"/>
    </source>
</evidence>
<dbReference type="InterPro" id="IPR024826">
    <property type="entry name" value="DNA_pol_delta/II_ssu"/>
</dbReference>
<evidence type="ECO:0000259" key="17">
    <source>
        <dbReference type="Pfam" id="PF01336"/>
    </source>
</evidence>
<dbReference type="EC" id="2.7.7.7" evidence="15"/>
<dbReference type="InterPro" id="IPR007185">
    <property type="entry name" value="DNA_pol_a/d/e_bsu"/>
</dbReference>
<dbReference type="GO" id="GO:0003887">
    <property type="term" value="F:DNA-directed DNA polymerase activity"/>
    <property type="evidence" value="ECO:0007669"/>
    <property type="project" value="UniProtKB-UniRule"/>
</dbReference>
<dbReference type="InterPro" id="IPR029052">
    <property type="entry name" value="Metallo-depent_PP-like"/>
</dbReference>
<dbReference type="SUPFAM" id="SSF56300">
    <property type="entry name" value="Metallo-dependent phosphatases"/>
    <property type="match status" value="1"/>
</dbReference>
<dbReference type="Pfam" id="PF01336">
    <property type="entry name" value="tRNA_anti-codon"/>
    <property type="match status" value="1"/>
</dbReference>
<evidence type="ECO:0000256" key="13">
    <source>
        <dbReference type="ARBA" id="ARBA00024817"/>
    </source>
</evidence>
<evidence type="ECO:0000256" key="1">
    <source>
        <dbReference type="ARBA" id="ARBA00000563"/>
    </source>
</evidence>
<dbReference type="PANTHER" id="PTHR10416:SF0">
    <property type="entry name" value="DNA POLYMERASE DELTA SUBUNIT 2"/>
    <property type="match status" value="1"/>
</dbReference>
<dbReference type="OMA" id="YGGRCPI"/>
<evidence type="ECO:0000256" key="11">
    <source>
        <dbReference type="ARBA" id="ARBA00023125"/>
    </source>
</evidence>
<dbReference type="HAMAP" id="MF_00325">
    <property type="entry name" value="DNApol_II_A_arch"/>
    <property type="match status" value="1"/>
</dbReference>
<keyword evidence="4 15" id="KW-0808">Transferase</keyword>
<dbReference type="PIRSF" id="PIRSF000803">
    <property type="entry name" value="Arc_Pol2_small"/>
    <property type="match status" value="1"/>
</dbReference>
<proteinExistence type="inferred from homology"/>
<keyword evidence="8 15" id="KW-0378">Hydrolase</keyword>
<keyword evidence="5 15" id="KW-0548">Nucleotidyltransferase</keyword>
<keyword evidence="10 15" id="KW-0239">DNA-directed DNA polymerase</keyword>
<evidence type="ECO:0000313" key="19">
    <source>
        <dbReference type="EMBL" id="HII71057.1"/>
    </source>
</evidence>
<dbReference type="GO" id="GO:0006271">
    <property type="term" value="P:DNA strand elongation involved in DNA replication"/>
    <property type="evidence" value="ECO:0007669"/>
    <property type="project" value="TreeGrafter"/>
</dbReference>
<reference evidence="19" key="1">
    <citation type="journal article" date="2020" name="bioRxiv">
        <title>A rank-normalized archaeal taxonomy based on genome phylogeny resolves widespread incomplete and uneven classifications.</title>
        <authorList>
            <person name="Rinke C."/>
            <person name="Chuvochina M."/>
            <person name="Mussig A.J."/>
            <person name="Chaumeil P.-A."/>
            <person name="Waite D.W."/>
            <person name="Whitman W.B."/>
            <person name="Parks D.H."/>
            <person name="Hugenholtz P."/>
        </authorList>
    </citation>
    <scope>NUCLEOTIDE SEQUENCE</scope>
    <source>
        <strain evidence="19">UBA8853</strain>
    </source>
</reference>
<evidence type="ECO:0000256" key="2">
    <source>
        <dbReference type="ARBA" id="ARBA00006035"/>
    </source>
</evidence>
<organism evidence="19 20">
    <name type="scientific">Methanopyrus kandleri</name>
    <dbReference type="NCBI Taxonomy" id="2320"/>
    <lineage>
        <taxon>Archaea</taxon>
        <taxon>Methanobacteriati</taxon>
        <taxon>Methanobacteriota</taxon>
        <taxon>Methanomada group</taxon>
        <taxon>Methanopyri</taxon>
        <taxon>Methanopyrales</taxon>
        <taxon>Methanopyraceae</taxon>
        <taxon>Methanopyrus</taxon>
    </lineage>
</organism>
<comment type="subunit">
    <text evidence="3 15">Heterodimer of a large subunit and a small subunit.</text>
</comment>
<feature type="region of interest" description="Disordered" evidence="16">
    <location>
        <begin position="78"/>
        <end position="100"/>
    </location>
</feature>
<dbReference type="GeneID" id="1478178"/>
<evidence type="ECO:0000256" key="6">
    <source>
        <dbReference type="ARBA" id="ARBA00022705"/>
    </source>
</evidence>
<dbReference type="InterPro" id="IPR011149">
    <property type="entry name" value="Pol2_small_arc"/>
</dbReference>
<gene>
    <name evidence="15" type="primary">polB</name>
    <name evidence="19" type="ORF">HA336_07500</name>
</gene>
<comment type="similarity">
    <text evidence="2 15">Belongs to the DNA polymerase delta/II small subunit family.</text>
</comment>
<dbReference type="EC" id="3.1.11.1" evidence="15"/>
<sequence length="529" mass="58980">MKGEETKQLARKVAEEYGVLLTPEALRELEDEDDAPEVLEKSDEVDLPVFTAQLIRGEVDPDFLEGMEGDVYEILEAEESEEEHEARPRAERPSKLPPAAEVDAEVEILEEARSVSANGSVEGFVAHFRDRLEKLRPLVKAKLDGEWVKDIGELVERARREPGNYCVAGVVTGLRETERAFLLDLEDEAGKVRVVISKPKAPKISEKVRRDVAPGMVIGVKGFVKVERGPVMFVGDRYGEVTLPGEGDHKSRVPAVEDDVKAVFIGDVHIGSKKFREDLFRRFLEWLNDPNDPVASRVKYVIVTGDVVDGIGIYPGQREELEIADIDEQYQRFAEYLELLPDWVEVIVIPGNHDALRQALPQPSLSSSDPAQPLTELDGVHLPSNPALVRIHGELDVLLFHGQSLDDIIIDHPDAEHNPDGVRKAVKLCLRARHLVPIYGGSVPIAPLPEDYLAIRKLPHVLAVGHTHVSAVEVWNGCNVISTATFQEQTEFQKKVGISPTVGRVIVLNMRRDEYENPKRRFTIVDLTG</sequence>
<dbReference type="GO" id="GO:0008310">
    <property type="term" value="F:single-stranded DNA 3'-5' DNA exonuclease activity"/>
    <property type="evidence" value="ECO:0007669"/>
    <property type="project" value="UniProtKB-EC"/>
</dbReference>
<comment type="catalytic activity">
    <reaction evidence="14 15">
        <text>DNA(n) + a 2'-deoxyribonucleoside 5'-triphosphate = DNA(n+1) + diphosphate</text>
        <dbReference type="Rhea" id="RHEA:22508"/>
        <dbReference type="Rhea" id="RHEA-COMP:17339"/>
        <dbReference type="Rhea" id="RHEA-COMP:17340"/>
        <dbReference type="ChEBI" id="CHEBI:33019"/>
        <dbReference type="ChEBI" id="CHEBI:61560"/>
        <dbReference type="ChEBI" id="CHEBI:173112"/>
        <dbReference type="EC" id="2.7.7.7"/>
    </reaction>
</comment>
<evidence type="ECO:0000256" key="16">
    <source>
        <dbReference type="SAM" id="MobiDB-lite"/>
    </source>
</evidence>
<comment type="function">
    <text evidence="13 15">Possesses two activities: a DNA synthesis (polymerase) and an exonucleolytic activity that degrades single-stranded DNA in the 3' to 5' direction. Has a template-primer preference which is characteristic of a replicative DNA polymerase.</text>
</comment>
<dbReference type="PANTHER" id="PTHR10416">
    <property type="entry name" value="DNA POLYMERASE DELTA SUBUNIT 2"/>
    <property type="match status" value="1"/>
</dbReference>
<dbReference type="RefSeq" id="WP_011019951.1">
    <property type="nucleotide sequence ID" value="NZ_DUJS01000005.1"/>
</dbReference>
<keyword evidence="12 15" id="KW-0511">Multifunctional enzyme</keyword>
<dbReference type="EMBL" id="DUJS01000005">
    <property type="protein sequence ID" value="HII71057.1"/>
    <property type="molecule type" value="Genomic_DNA"/>
</dbReference>
<feature type="domain" description="DNA polymerase alpha/delta/epsilon subunit B" evidence="18">
    <location>
        <begin position="263"/>
        <end position="468"/>
    </location>
</feature>
<evidence type="ECO:0000256" key="12">
    <source>
        <dbReference type="ARBA" id="ARBA00023268"/>
    </source>
</evidence>
<evidence type="ECO:0000259" key="18">
    <source>
        <dbReference type="Pfam" id="PF04042"/>
    </source>
</evidence>
<feature type="domain" description="OB" evidence="17">
    <location>
        <begin position="166"/>
        <end position="229"/>
    </location>
</feature>
<dbReference type="GO" id="GO:0042575">
    <property type="term" value="C:DNA polymerase complex"/>
    <property type="evidence" value="ECO:0007669"/>
    <property type="project" value="TreeGrafter"/>
</dbReference>
<dbReference type="GO" id="GO:0003677">
    <property type="term" value="F:DNA binding"/>
    <property type="evidence" value="ECO:0007669"/>
    <property type="project" value="UniProtKB-UniRule"/>
</dbReference>
<evidence type="ECO:0000256" key="9">
    <source>
        <dbReference type="ARBA" id="ARBA00022839"/>
    </source>
</evidence>
<dbReference type="Pfam" id="PF04042">
    <property type="entry name" value="DNA_pol_E_B"/>
    <property type="match status" value="1"/>
</dbReference>
<evidence type="ECO:0000256" key="14">
    <source>
        <dbReference type="ARBA" id="ARBA00049244"/>
    </source>
</evidence>
<evidence type="ECO:0000256" key="15">
    <source>
        <dbReference type="HAMAP-Rule" id="MF_00325"/>
    </source>
</evidence>
<name>A0A832T7Z7_9EURY</name>
<comment type="caution">
    <text evidence="19">The sequence shown here is derived from an EMBL/GenBank/DDBJ whole genome shotgun (WGS) entry which is preliminary data.</text>
</comment>
<dbReference type="Gene3D" id="3.60.21.50">
    <property type="match status" value="1"/>
</dbReference>
<keyword evidence="11 15" id="KW-0238">DNA-binding</keyword>
<dbReference type="InterPro" id="IPR004365">
    <property type="entry name" value="NA-bd_OB_tRNA"/>
</dbReference>
<evidence type="ECO:0000313" key="20">
    <source>
        <dbReference type="Proteomes" id="UP000619545"/>
    </source>
</evidence>